<proteinExistence type="predicted"/>
<evidence type="ECO:0000313" key="4">
    <source>
        <dbReference type="Proteomes" id="UP000020406"/>
    </source>
</evidence>
<dbReference type="PATRIC" id="fig|1444770.3.peg.1294"/>
<evidence type="ECO:0000313" key="3">
    <source>
        <dbReference type="EMBL" id="MCD8473299.1"/>
    </source>
</evidence>
<evidence type="ECO:0000313" key="5">
    <source>
        <dbReference type="Proteomes" id="UP001430701"/>
    </source>
</evidence>
<gene>
    <name evidence="2" type="ORF">AF72_05415</name>
    <name evidence="3" type="ORF">LPH55_07480</name>
</gene>
<reference evidence="2 4" key="1">
    <citation type="journal article" date="2014" name="Genome Announc.">
        <title>Draft Genome Sequence of Xylella fastidiosa Pear Leaf Scorch Strain in Taiwan.</title>
        <authorList>
            <person name="Su C.C."/>
            <person name="Deng W.L."/>
            <person name="Jan F.J."/>
            <person name="Chang C.J."/>
            <person name="Huang H."/>
            <person name="Chen J."/>
        </authorList>
    </citation>
    <scope>NUCLEOTIDE SEQUENCE [LARGE SCALE GENOMIC DNA]</scope>
    <source>
        <strain evidence="2 4">PLS229</strain>
    </source>
</reference>
<dbReference type="InterPro" id="IPR009362">
    <property type="entry name" value="YhcG_C"/>
</dbReference>
<dbReference type="EMBL" id="JAJPPU010000002">
    <property type="protein sequence ID" value="MCD8473299.1"/>
    <property type="molecule type" value="Genomic_DNA"/>
</dbReference>
<name>Z9JKX7_9GAMM</name>
<sequence>MLFYRRKLRQRLVMELKIVECPAAYQGQMALYLRWLHKHRHEPEEAVSLGIICCVGKKCEWIGLLQLDTSSIHVAEFLTNVLSCAVQGAVSKITQEKA</sequence>
<dbReference type="InterPro" id="IPR053148">
    <property type="entry name" value="PD-DEXK-like_domain"/>
</dbReference>
<reference evidence="3" key="2">
    <citation type="submission" date="2021-11" db="EMBL/GenBank/DDBJ databases">
        <title>Genome sequence of Xylella taiwanensis PLS432.</title>
        <authorList>
            <person name="Weng L.-W."/>
            <person name="Su C.-C."/>
            <person name="Tsai C.-W."/>
            <person name="Kuo C.-H."/>
        </authorList>
    </citation>
    <scope>NUCLEOTIDE SEQUENCE</scope>
    <source>
        <strain evidence="3">PLS432</strain>
    </source>
</reference>
<dbReference type="eggNOG" id="COG4804">
    <property type="taxonomic scope" value="Bacteria"/>
</dbReference>
<dbReference type="PANTHER" id="PTHR30547">
    <property type="entry name" value="UNCHARACTERIZED PROTEIN YHCG-RELATED"/>
    <property type="match status" value="1"/>
</dbReference>
<dbReference type="Proteomes" id="UP000020406">
    <property type="component" value="Unassembled WGS sequence"/>
</dbReference>
<dbReference type="RefSeq" id="WP_051482292.1">
    <property type="nucleotide sequence ID" value="NZ_CP053627.1"/>
</dbReference>
<evidence type="ECO:0000259" key="1">
    <source>
        <dbReference type="Pfam" id="PF06250"/>
    </source>
</evidence>
<comment type="caution">
    <text evidence="2">The sequence shown here is derived from an EMBL/GenBank/DDBJ whole genome shotgun (WGS) entry which is preliminary data.</text>
</comment>
<dbReference type="PANTHER" id="PTHR30547:SF5">
    <property type="entry name" value="NUCLEASE YHCG-RELATED"/>
    <property type="match status" value="1"/>
</dbReference>
<dbReference type="AlphaFoldDB" id="Z9JKX7"/>
<evidence type="ECO:0000313" key="2">
    <source>
        <dbReference type="EMBL" id="EWS78486.1"/>
    </source>
</evidence>
<keyword evidence="5" id="KW-1185">Reference proteome</keyword>
<accession>Z9JKX7</accession>
<organism evidence="2 4">
    <name type="scientific">Xylella taiwanensis</name>
    <dbReference type="NCBI Taxonomy" id="1444770"/>
    <lineage>
        <taxon>Bacteria</taxon>
        <taxon>Pseudomonadati</taxon>
        <taxon>Pseudomonadota</taxon>
        <taxon>Gammaproteobacteria</taxon>
        <taxon>Lysobacterales</taxon>
        <taxon>Lysobacteraceae</taxon>
        <taxon>Xylella</taxon>
    </lineage>
</organism>
<dbReference type="EMBL" id="JDSQ01000007">
    <property type="protein sequence ID" value="EWS78486.1"/>
    <property type="molecule type" value="Genomic_DNA"/>
</dbReference>
<dbReference type="Proteomes" id="UP001430701">
    <property type="component" value="Unassembled WGS sequence"/>
</dbReference>
<dbReference type="GeneID" id="93922891"/>
<protein>
    <submittedName>
        <fullName evidence="3">DUF1016 domain-containing protein</fullName>
    </submittedName>
</protein>
<feature type="domain" description="YhcG PDDEXK nuclease" evidence="1">
    <location>
        <begin position="1"/>
        <end position="81"/>
    </location>
</feature>
<dbReference type="Pfam" id="PF06250">
    <property type="entry name" value="YhcG_C"/>
    <property type="match status" value="1"/>
</dbReference>